<keyword evidence="2" id="KW-1185">Reference proteome</keyword>
<evidence type="ECO:0000313" key="2">
    <source>
        <dbReference type="Proteomes" id="UP001177021"/>
    </source>
</evidence>
<dbReference type="EMBL" id="CASHSV030000409">
    <property type="protein sequence ID" value="CAJ2664426.1"/>
    <property type="molecule type" value="Genomic_DNA"/>
</dbReference>
<organism evidence="1 2">
    <name type="scientific">Trifolium pratense</name>
    <name type="common">Red clover</name>
    <dbReference type="NCBI Taxonomy" id="57577"/>
    <lineage>
        <taxon>Eukaryota</taxon>
        <taxon>Viridiplantae</taxon>
        <taxon>Streptophyta</taxon>
        <taxon>Embryophyta</taxon>
        <taxon>Tracheophyta</taxon>
        <taxon>Spermatophyta</taxon>
        <taxon>Magnoliopsida</taxon>
        <taxon>eudicotyledons</taxon>
        <taxon>Gunneridae</taxon>
        <taxon>Pentapetalae</taxon>
        <taxon>rosids</taxon>
        <taxon>fabids</taxon>
        <taxon>Fabales</taxon>
        <taxon>Fabaceae</taxon>
        <taxon>Papilionoideae</taxon>
        <taxon>50 kb inversion clade</taxon>
        <taxon>NPAAA clade</taxon>
        <taxon>Hologalegina</taxon>
        <taxon>IRL clade</taxon>
        <taxon>Trifolieae</taxon>
        <taxon>Trifolium</taxon>
    </lineage>
</organism>
<dbReference type="Proteomes" id="UP001177021">
    <property type="component" value="Unassembled WGS sequence"/>
</dbReference>
<protein>
    <submittedName>
        <fullName evidence="1">Uncharacterized protein</fullName>
    </submittedName>
</protein>
<evidence type="ECO:0000313" key="1">
    <source>
        <dbReference type="EMBL" id="CAJ2664426.1"/>
    </source>
</evidence>
<accession>A0ACB0L7K5</accession>
<comment type="caution">
    <text evidence="1">The sequence shown here is derived from an EMBL/GenBank/DDBJ whole genome shotgun (WGS) entry which is preliminary data.</text>
</comment>
<reference evidence="1" key="1">
    <citation type="submission" date="2023-10" db="EMBL/GenBank/DDBJ databases">
        <authorList>
            <person name="Rodriguez Cubillos JULIANA M."/>
            <person name="De Vega J."/>
        </authorList>
    </citation>
    <scope>NUCLEOTIDE SEQUENCE</scope>
</reference>
<gene>
    <name evidence="1" type="ORF">MILVUS5_LOCUS29641</name>
</gene>
<name>A0ACB0L7K5_TRIPR</name>
<sequence>MQHERQFASTDFRSETEDSKALINASDARRSQSHGRGYSNGSSSSKKRVCTYCGKDGHTVENCLESMDFHLILVRIQESTIAVQKIQLIMMIQSTRGVEAFGLSKDQYEKLVNLLQTATIQPESFCKDQYEKLVNLLQTATIQPGASTSAQVNATAHDYSGNVCLTYSLSTSTYGSRIIDSGASDHICSDLAYFDCYRAIAPIQVKMPNGTTACAKVAVTHSPPITTPAPALRRSTRVSTKPPHLTDYLCNLSSNSPEQSPSGIFYPLSDYHSYSNVSTTLGKFALALTATVEPKSYNEASKHQCWIDAMDIELEALKQNRTLDIC</sequence>
<proteinExistence type="predicted"/>